<evidence type="ECO:0000313" key="2">
    <source>
        <dbReference type="Proteomes" id="UP001222434"/>
    </source>
</evidence>
<reference evidence="1" key="2">
    <citation type="journal article" date="2022" name="J. Evol. Biol.">
        <title>Pre- and post-association barriers to host switching in sympatric mutualists.</title>
        <authorList>
            <person name="Dinges Z.M."/>
            <person name="Phillips R.K."/>
            <person name="Lively C.M."/>
            <person name="Bashey F."/>
        </authorList>
    </citation>
    <scope>NUCLEOTIDE SEQUENCE</scope>
    <source>
        <strain evidence="1">MC_266_E_2016</strain>
    </source>
</reference>
<name>A0AAJ1MWX5_XENBV</name>
<organism evidence="1 2">
    <name type="scientific">Xenorhabdus bovienii</name>
    <name type="common">Xenorhabdus nematophila subsp. bovienii</name>
    <dbReference type="NCBI Taxonomy" id="40576"/>
    <lineage>
        <taxon>Bacteria</taxon>
        <taxon>Pseudomonadati</taxon>
        <taxon>Pseudomonadota</taxon>
        <taxon>Gammaproteobacteria</taxon>
        <taxon>Enterobacterales</taxon>
        <taxon>Morganellaceae</taxon>
        <taxon>Xenorhabdus</taxon>
    </lineage>
</organism>
<evidence type="ECO:0000313" key="1">
    <source>
        <dbReference type="EMBL" id="MDE1476754.1"/>
    </source>
</evidence>
<dbReference type="RefSeq" id="WP_274711301.1">
    <property type="nucleotide sequence ID" value="NZ_JAILSO010000001.1"/>
</dbReference>
<protein>
    <submittedName>
        <fullName evidence="1">Uncharacterized protein</fullName>
    </submittedName>
</protein>
<dbReference type="AlphaFoldDB" id="A0AAJ1MWX5"/>
<proteinExistence type="predicted"/>
<comment type="caution">
    <text evidence="1">The sequence shown here is derived from an EMBL/GenBank/DDBJ whole genome shotgun (WGS) entry which is preliminary data.</text>
</comment>
<dbReference type="Proteomes" id="UP001222434">
    <property type="component" value="Unassembled WGS sequence"/>
</dbReference>
<gene>
    <name evidence="1" type="ORF">KKJ01_00415</name>
</gene>
<accession>A0AAJ1MWX5</accession>
<sequence length="173" mass="20353">MYSRNNAGEHQDLIRKLSLIDDLESWPSHTLALEKKDKEHVCESARRLWIKRKISDGSLLLHLDIREELIQREYNPLSIHMKMIWASLLASYDGANRTEYIQRIKKKIIKKYGDEWWSDVDKRIIPAYKARQYILKYIDGAGAAVKYAASQSMFLGDVYRESRNDALRKIPKE</sequence>
<reference evidence="1" key="1">
    <citation type="submission" date="2021-08" db="EMBL/GenBank/DDBJ databases">
        <authorList>
            <person name="Papudeshi B."/>
            <person name="Bashey-Visser F."/>
        </authorList>
    </citation>
    <scope>NUCLEOTIDE SEQUENCE</scope>
    <source>
        <strain evidence="1">MC_266_E_2016</strain>
    </source>
</reference>
<dbReference type="EMBL" id="JAILSO010000001">
    <property type="protein sequence ID" value="MDE1476754.1"/>
    <property type="molecule type" value="Genomic_DNA"/>
</dbReference>